<dbReference type="PANTHER" id="PTHR34606:SF4">
    <property type="entry name" value="OUTER MEMBRANE LIPOPROTEIN DOLP"/>
    <property type="match status" value="1"/>
</dbReference>
<proteinExistence type="predicted"/>
<dbReference type="PROSITE" id="PS50914">
    <property type="entry name" value="BON"/>
    <property type="match status" value="3"/>
</dbReference>
<accession>A0A7G8YPH4</accession>
<dbReference type="EMBL" id="CP060201">
    <property type="protein sequence ID" value="QNH77572.1"/>
    <property type="molecule type" value="Genomic_DNA"/>
</dbReference>
<feature type="domain" description="BON" evidence="2">
    <location>
        <begin position="3"/>
        <end position="71"/>
    </location>
</feature>
<reference evidence="4" key="1">
    <citation type="journal article" date="2020" name="Microbiol. Resour. Announc.">
        <title>Complete genome sequences of four natural Pseudomonas isolates that catabolize a wide range of aromatic compounds relevant to lignin valorization.</title>
        <authorList>
            <person name="Hatmaker E.A."/>
            <person name="Presley G."/>
            <person name="Cannon O."/>
            <person name="Guss A.M."/>
            <person name="Elkins J.G."/>
        </authorList>
    </citation>
    <scope>NUCLEOTIDE SEQUENCE [LARGE SCALE GENOMIC DNA]</scope>
    <source>
        <strain evidence="4">H1F5C</strain>
    </source>
</reference>
<sequence length="217" mass="23729">MKTDKQLKDDILAELRFEPSVNAQQIGVEVKDGIVTLAGHVDSFMEKWAAEEATQKVAGVRALAVEMDVKLPGLSQRTDGDIARAIENALEWTTYLPKDSLKILVEDGWVTLDGNLEWQYQSQSAINAVRGLLGVKGISNNIKIKSKVTAKGVKADITEALKRRAIVDSQKITIDVQGGDVTLSGTVDTWAERELARHSAWNTAGVKHVQNNIIVSI</sequence>
<feature type="domain" description="BON" evidence="2">
    <location>
        <begin position="149"/>
        <end position="217"/>
    </location>
</feature>
<evidence type="ECO:0000259" key="2">
    <source>
        <dbReference type="PROSITE" id="PS50914"/>
    </source>
</evidence>
<dbReference type="PANTHER" id="PTHR34606">
    <property type="entry name" value="BON DOMAIN-CONTAINING PROTEIN"/>
    <property type="match status" value="1"/>
</dbReference>
<dbReference type="Pfam" id="PF04972">
    <property type="entry name" value="BON"/>
    <property type="match status" value="3"/>
</dbReference>
<dbReference type="Gene3D" id="3.30.1340.30">
    <property type="match status" value="3"/>
</dbReference>
<dbReference type="RefSeq" id="WP_179601807.1">
    <property type="nucleotide sequence ID" value="NZ_CP060201.1"/>
</dbReference>
<evidence type="ECO:0000256" key="1">
    <source>
        <dbReference type="ARBA" id="ARBA00022729"/>
    </source>
</evidence>
<evidence type="ECO:0000313" key="4">
    <source>
        <dbReference type="Proteomes" id="UP000515277"/>
    </source>
</evidence>
<dbReference type="InterPro" id="IPR014004">
    <property type="entry name" value="Transpt-assoc_nodulatn_dom_bac"/>
</dbReference>
<keyword evidence="1" id="KW-0732">Signal</keyword>
<evidence type="ECO:0000313" key="3">
    <source>
        <dbReference type="EMBL" id="QNH77572.1"/>
    </source>
</evidence>
<dbReference type="Proteomes" id="UP000515277">
    <property type="component" value="Chromosome"/>
</dbReference>
<feature type="domain" description="BON" evidence="2">
    <location>
        <begin position="78"/>
        <end position="146"/>
    </location>
</feature>
<dbReference type="InterPro" id="IPR007055">
    <property type="entry name" value="BON_dom"/>
</dbReference>
<organism evidence="3 4">
    <name type="scientific">Pseudomonas protegens</name>
    <dbReference type="NCBI Taxonomy" id="380021"/>
    <lineage>
        <taxon>Bacteria</taxon>
        <taxon>Pseudomonadati</taxon>
        <taxon>Pseudomonadota</taxon>
        <taxon>Gammaproteobacteria</taxon>
        <taxon>Pseudomonadales</taxon>
        <taxon>Pseudomonadaceae</taxon>
        <taxon>Pseudomonas</taxon>
    </lineage>
</organism>
<dbReference type="InterPro" id="IPR051686">
    <property type="entry name" value="Lipoprotein_DolP"/>
</dbReference>
<protein>
    <submittedName>
        <fullName evidence="3">BON domain-containing protein</fullName>
    </submittedName>
</protein>
<dbReference type="AlphaFoldDB" id="A0A7G8YPH4"/>
<gene>
    <name evidence="3" type="ORF">GGI48_30850</name>
</gene>
<dbReference type="SMART" id="SM00749">
    <property type="entry name" value="BON"/>
    <property type="match status" value="3"/>
</dbReference>
<name>A0A7G8YPH4_9PSED</name>